<reference evidence="1" key="1">
    <citation type="submission" date="2021-06" db="EMBL/GenBank/DDBJ databases">
        <title>Comparative genomics, transcriptomics and evolutionary studies reveal genomic signatures of adaptation to plant cell wall in hemibiotrophic fungi.</title>
        <authorList>
            <consortium name="DOE Joint Genome Institute"/>
            <person name="Baroncelli R."/>
            <person name="Diaz J.F."/>
            <person name="Benocci T."/>
            <person name="Peng M."/>
            <person name="Battaglia E."/>
            <person name="Haridas S."/>
            <person name="Andreopoulos W."/>
            <person name="Labutti K."/>
            <person name="Pangilinan J."/>
            <person name="Floch G.L."/>
            <person name="Makela M.R."/>
            <person name="Henrissat B."/>
            <person name="Grigoriev I.V."/>
            <person name="Crouch J.A."/>
            <person name="De Vries R.P."/>
            <person name="Sukno S.A."/>
            <person name="Thon M.R."/>
        </authorList>
    </citation>
    <scope>NUCLEOTIDE SEQUENCE</scope>
    <source>
        <strain evidence="1">CBS 193.32</strain>
    </source>
</reference>
<protein>
    <recommendedName>
        <fullName evidence="3">Peptidase M61 domain-containing protein</fullName>
    </recommendedName>
</protein>
<organism evidence="1 2">
    <name type="scientific">Colletotrichum godetiae</name>
    <dbReference type="NCBI Taxonomy" id="1209918"/>
    <lineage>
        <taxon>Eukaryota</taxon>
        <taxon>Fungi</taxon>
        <taxon>Dikarya</taxon>
        <taxon>Ascomycota</taxon>
        <taxon>Pezizomycotina</taxon>
        <taxon>Sordariomycetes</taxon>
        <taxon>Hypocreomycetidae</taxon>
        <taxon>Glomerellales</taxon>
        <taxon>Glomerellaceae</taxon>
        <taxon>Colletotrichum</taxon>
        <taxon>Colletotrichum acutatum species complex</taxon>
    </lineage>
</organism>
<keyword evidence="2" id="KW-1185">Reference proteome</keyword>
<dbReference type="RefSeq" id="XP_060430433.1">
    <property type="nucleotide sequence ID" value="XM_060569033.1"/>
</dbReference>
<proteinExistence type="predicted"/>
<evidence type="ECO:0000313" key="1">
    <source>
        <dbReference type="EMBL" id="KAK1676430.1"/>
    </source>
</evidence>
<dbReference type="Proteomes" id="UP001224890">
    <property type="component" value="Unassembled WGS sequence"/>
</dbReference>
<name>A0AAJ0AND2_9PEZI</name>
<evidence type="ECO:0000313" key="2">
    <source>
        <dbReference type="Proteomes" id="UP001224890"/>
    </source>
</evidence>
<accession>A0AAJ0AND2</accession>
<comment type="caution">
    <text evidence="1">The sequence shown here is derived from an EMBL/GenBank/DDBJ whole genome shotgun (WGS) entry which is preliminary data.</text>
</comment>
<gene>
    <name evidence="1" type="ORF">BDP55DRAFT_550526</name>
</gene>
<dbReference type="EMBL" id="JAHMHR010000017">
    <property type="protein sequence ID" value="KAK1676430.1"/>
    <property type="molecule type" value="Genomic_DNA"/>
</dbReference>
<dbReference type="AlphaFoldDB" id="A0AAJ0AND2"/>
<dbReference type="GeneID" id="85453559"/>
<sequence>MQLPPHPLYSLEFTPRFDADGASSLSVLLRLQLLAVKAQEPVFVFDTFYGNVPGHPFKEEDINVTDDAGPLELRFRDLPAEGRDKKQHWSFTREPRGDILLRFDVFPRKVDVKTALGARIDLRRDQGGLHGAGRWFLPQLINDQLFTVLVRWNLPADAPASTRCVWSYGEGAKPMVRVDRSEVVRNTMFMVGPVQSSSGSSSSSACYWFGDLPPNLDRLKGYNSALFPKMAEFFGSSGGTYRMFMRKSIVGFGGTGFDASYMLEYDDRSSDVPDDRLILLFTHEMVHSFAAIDPGEANENDWFEEGLAELYSSYLPYRFGFRGKDFLINSINDHLQGYFTSPRIHMDIRDAAAAMFNDWYAEWISYKRGFTYLLFIDLYLRRHTRSYDFTTAGPLDYIILDLCKRHKQGEAVGARDWLTAVKTALAGDDFSVEQHYQDMLRGRTVMKFDGLFLGEPSNRLKTAQLPIMEFGFDRRSTSSRVVTGLIPGSTADKAGLWEGAQIVSMSRASDCIDDIQETYKVVVQEGKGTLLIEYVPRAKKTALAWQLEESDCGVW</sequence>
<evidence type="ECO:0008006" key="3">
    <source>
        <dbReference type="Google" id="ProtNLM"/>
    </source>
</evidence>